<sequence length="635" mass="69204">MSYLNGLRLHFSGRFQAAPSTVNNDVTHFNNSTFLPNYQQYGRGATNGWWNPGGGAEWRLLGCTVQTAWLDADTPTDASDVVLGCIVGDTDRRAPAKIVDLDPLQQLVSEIWGLEVRLSTADGQLLLRGQYDATGFMDIWDRAQGGGGDVGAGSMYQSVLTELEWGDLSRSPFLEALQQASPDKLLSIKFNVDGYNMDRTSPEFTRGRIVGTIGPATNEEPRHFVAGRQFIPQDTGKGNFFAPQASLGFCVARLDESARRLFLDLGNALPTTVPGGPLSDLGLLQLLLEDTGEPISSALPYLTPNWYEQTAGLVAVPAQRPLTDAEIEAINTRPLALQLLLDGATQLTPESPNGLFVRADRFVFRADAGQSVAVDLWATRYGQPYANATILLQLDASQLQPGSGYVQPVTPDSQPSTPGEPTDVLSFPNQVTADQRGRVTVCIQAGDPQRYRQYIDGQVYGLRPSLAEIGFPPLNPNPPFIYPLGTWNFISFLIWDAFPIETPVTWYGCLQPIFQQYANLYPVMSRFLNLADPLEVWANQALLTMAFGLPITDPNTMPVTRDLSMAKRQAILAWLNATDTTGQPLLQLGEPWQRPLPPAAASALAVEQPTSAASQPAEALRGGKAMAASRRLVLR</sequence>
<feature type="compositionally biased region" description="Polar residues" evidence="1">
    <location>
        <begin position="410"/>
        <end position="419"/>
    </location>
</feature>
<accession>A0A2T0SAP3</accession>
<keyword evidence="3" id="KW-1185">Reference proteome</keyword>
<feature type="region of interest" description="Disordered" evidence="1">
    <location>
        <begin position="403"/>
        <end position="422"/>
    </location>
</feature>
<protein>
    <submittedName>
        <fullName evidence="2">Uncharacterized protein</fullName>
    </submittedName>
</protein>
<dbReference type="EMBL" id="PVTE01000024">
    <property type="protein sequence ID" value="PRY30383.1"/>
    <property type="molecule type" value="Genomic_DNA"/>
</dbReference>
<dbReference type="Proteomes" id="UP000238375">
    <property type="component" value="Unassembled WGS sequence"/>
</dbReference>
<dbReference type="AlphaFoldDB" id="A0A2T0SAP3"/>
<reference evidence="2 3" key="1">
    <citation type="submission" date="2018-03" db="EMBL/GenBank/DDBJ databases">
        <title>Genomic Encyclopedia of Archaeal and Bacterial Type Strains, Phase II (KMG-II): from individual species to whole genera.</title>
        <authorList>
            <person name="Goeker M."/>
        </authorList>
    </citation>
    <scope>NUCLEOTIDE SEQUENCE [LARGE SCALE GENOMIC DNA]</scope>
    <source>
        <strain evidence="2 3">DSM 28354</strain>
    </source>
</reference>
<name>A0A2T0SAP3_9BACT</name>
<proteinExistence type="predicted"/>
<organism evidence="2 3">
    <name type="scientific">Spirosoma oryzae</name>
    <dbReference type="NCBI Taxonomy" id="1469603"/>
    <lineage>
        <taxon>Bacteria</taxon>
        <taxon>Pseudomonadati</taxon>
        <taxon>Bacteroidota</taxon>
        <taxon>Cytophagia</taxon>
        <taxon>Cytophagales</taxon>
        <taxon>Cytophagaceae</taxon>
        <taxon>Spirosoma</taxon>
    </lineage>
</organism>
<dbReference type="RefSeq" id="WP_106139964.1">
    <property type="nucleotide sequence ID" value="NZ_PVTE01000024.1"/>
</dbReference>
<dbReference type="OrthoDB" id="9800162at2"/>
<evidence type="ECO:0000313" key="3">
    <source>
        <dbReference type="Proteomes" id="UP000238375"/>
    </source>
</evidence>
<evidence type="ECO:0000256" key="1">
    <source>
        <dbReference type="SAM" id="MobiDB-lite"/>
    </source>
</evidence>
<comment type="caution">
    <text evidence="2">The sequence shown here is derived from an EMBL/GenBank/DDBJ whole genome shotgun (WGS) entry which is preliminary data.</text>
</comment>
<evidence type="ECO:0000313" key="2">
    <source>
        <dbReference type="EMBL" id="PRY30383.1"/>
    </source>
</evidence>
<gene>
    <name evidence="2" type="ORF">CLV58_1244</name>
</gene>